<name>A0A0A8ZBV4_ARUDO</name>
<reference evidence="1" key="2">
    <citation type="journal article" date="2015" name="Data Brief">
        <title>Shoot transcriptome of the giant reed, Arundo donax.</title>
        <authorList>
            <person name="Barrero R.A."/>
            <person name="Guerrero F.D."/>
            <person name="Moolhuijzen P."/>
            <person name="Goolsby J.A."/>
            <person name="Tidwell J."/>
            <person name="Bellgard S.E."/>
            <person name="Bellgard M.I."/>
        </authorList>
    </citation>
    <scope>NUCLEOTIDE SEQUENCE</scope>
    <source>
        <tissue evidence="1">Shoot tissue taken approximately 20 cm above the soil surface</tissue>
    </source>
</reference>
<reference evidence="1" key="1">
    <citation type="submission" date="2014-09" db="EMBL/GenBank/DDBJ databases">
        <authorList>
            <person name="Magalhaes I.L.F."/>
            <person name="Oliveira U."/>
            <person name="Santos F.R."/>
            <person name="Vidigal T.H.D.A."/>
            <person name="Brescovit A.D."/>
            <person name="Santos A.J."/>
        </authorList>
    </citation>
    <scope>NUCLEOTIDE SEQUENCE</scope>
    <source>
        <tissue evidence="1">Shoot tissue taken approximately 20 cm above the soil surface</tissue>
    </source>
</reference>
<accession>A0A0A8ZBV4</accession>
<proteinExistence type="predicted"/>
<dbReference type="AlphaFoldDB" id="A0A0A8ZBV4"/>
<protein>
    <submittedName>
        <fullName evidence="1">Uncharacterized protein</fullName>
    </submittedName>
</protein>
<sequence>MVLDNLRLVWHLFSLKEHYT</sequence>
<organism evidence="1">
    <name type="scientific">Arundo donax</name>
    <name type="common">Giant reed</name>
    <name type="synonym">Donax arundinaceus</name>
    <dbReference type="NCBI Taxonomy" id="35708"/>
    <lineage>
        <taxon>Eukaryota</taxon>
        <taxon>Viridiplantae</taxon>
        <taxon>Streptophyta</taxon>
        <taxon>Embryophyta</taxon>
        <taxon>Tracheophyta</taxon>
        <taxon>Spermatophyta</taxon>
        <taxon>Magnoliopsida</taxon>
        <taxon>Liliopsida</taxon>
        <taxon>Poales</taxon>
        <taxon>Poaceae</taxon>
        <taxon>PACMAD clade</taxon>
        <taxon>Arundinoideae</taxon>
        <taxon>Arundineae</taxon>
        <taxon>Arundo</taxon>
    </lineage>
</organism>
<evidence type="ECO:0000313" key="1">
    <source>
        <dbReference type="EMBL" id="JAD36899.1"/>
    </source>
</evidence>
<dbReference type="EMBL" id="GBRH01260996">
    <property type="protein sequence ID" value="JAD36899.1"/>
    <property type="molecule type" value="Transcribed_RNA"/>
</dbReference>